<gene>
    <name evidence="3" type="ORF">L201_003070</name>
</gene>
<keyword evidence="2" id="KW-1133">Transmembrane helix</keyword>
<protein>
    <submittedName>
        <fullName evidence="3">Uncharacterized protein</fullName>
    </submittedName>
</protein>
<evidence type="ECO:0000313" key="4">
    <source>
        <dbReference type="Proteomes" id="UP001355207"/>
    </source>
</evidence>
<dbReference type="RefSeq" id="XP_066074928.1">
    <property type="nucleotide sequence ID" value="XM_066218831.1"/>
</dbReference>
<dbReference type="EMBL" id="CP144100">
    <property type="protein sequence ID" value="WWC88165.1"/>
    <property type="molecule type" value="Genomic_DNA"/>
</dbReference>
<dbReference type="GeneID" id="91093741"/>
<dbReference type="AlphaFoldDB" id="A0AAX4JRY5"/>
<reference evidence="3 4" key="1">
    <citation type="submission" date="2024-01" db="EMBL/GenBank/DDBJ databases">
        <title>Comparative genomics of Cryptococcus and Kwoniella reveals pathogenesis evolution and contrasting modes of karyotype evolution via chromosome fusion or intercentromeric recombination.</title>
        <authorList>
            <person name="Coelho M.A."/>
            <person name="David-Palma M."/>
            <person name="Shea T."/>
            <person name="Bowers K."/>
            <person name="McGinley-Smith S."/>
            <person name="Mohammad A.W."/>
            <person name="Gnirke A."/>
            <person name="Yurkov A.M."/>
            <person name="Nowrousian M."/>
            <person name="Sun S."/>
            <person name="Cuomo C.A."/>
            <person name="Heitman J."/>
        </authorList>
    </citation>
    <scope>NUCLEOTIDE SEQUENCE [LARGE SCALE GENOMIC DNA]</scope>
    <source>
        <strain evidence="3 4">CBS 6074</strain>
    </source>
</reference>
<keyword evidence="2" id="KW-0812">Transmembrane</keyword>
<evidence type="ECO:0000256" key="1">
    <source>
        <dbReference type="SAM" id="MobiDB-lite"/>
    </source>
</evidence>
<evidence type="ECO:0000256" key="2">
    <source>
        <dbReference type="SAM" id="Phobius"/>
    </source>
</evidence>
<dbReference type="Proteomes" id="UP001355207">
    <property type="component" value="Chromosome 3"/>
</dbReference>
<feature type="transmembrane region" description="Helical" evidence="2">
    <location>
        <begin position="21"/>
        <end position="43"/>
    </location>
</feature>
<accession>A0AAX4JRY5</accession>
<sequence>MSEDCQEGKKQHKTKQALRQVISQLLVASYTAGTWLACMAIKFSRLCYLGSNQQENHDYIALEVPDIEFFPCSRIILDQLSIEDYNHLLTHRISIPDEEMAGCPTRTTDSDNHNRVKYKGLTDQVALETLWDLGRIGIGLLASQGANLIIPLRRLSPATPAFIEHCKSLLQQSKSFTNLKSLSSNNKRSAEDFSPDTDSQLAKRPCVKTDISGQEDVKVNSAMKPESSPTRMRHIPHRHDSNTTPNVDFTGSSPHGDVINCEVDKLFLKSVHVPILLVTPAQMSELIELRAISPFFNGSI</sequence>
<keyword evidence="4" id="KW-1185">Reference proteome</keyword>
<name>A0AAX4JRY5_9TREE</name>
<evidence type="ECO:0000313" key="3">
    <source>
        <dbReference type="EMBL" id="WWC88165.1"/>
    </source>
</evidence>
<proteinExistence type="predicted"/>
<feature type="region of interest" description="Disordered" evidence="1">
    <location>
        <begin position="222"/>
        <end position="245"/>
    </location>
</feature>
<organism evidence="3 4">
    <name type="scientific">Kwoniella dendrophila CBS 6074</name>
    <dbReference type="NCBI Taxonomy" id="1295534"/>
    <lineage>
        <taxon>Eukaryota</taxon>
        <taxon>Fungi</taxon>
        <taxon>Dikarya</taxon>
        <taxon>Basidiomycota</taxon>
        <taxon>Agaricomycotina</taxon>
        <taxon>Tremellomycetes</taxon>
        <taxon>Tremellales</taxon>
        <taxon>Cryptococcaceae</taxon>
        <taxon>Kwoniella</taxon>
    </lineage>
</organism>
<keyword evidence="2" id="KW-0472">Membrane</keyword>
<feature type="region of interest" description="Disordered" evidence="1">
    <location>
        <begin position="181"/>
        <end position="203"/>
    </location>
</feature>